<keyword evidence="5" id="KW-1185">Reference proteome</keyword>
<organism evidence="4 5">
    <name type="scientific">Stenotrophomonas capsici</name>
    <dbReference type="NCBI Taxonomy" id="3110230"/>
    <lineage>
        <taxon>Bacteria</taxon>
        <taxon>Pseudomonadati</taxon>
        <taxon>Pseudomonadota</taxon>
        <taxon>Gammaproteobacteria</taxon>
        <taxon>Lysobacterales</taxon>
        <taxon>Lysobacteraceae</taxon>
        <taxon>Stenotrophomonas</taxon>
    </lineage>
</organism>
<dbReference type="RefSeq" id="WP_323439755.1">
    <property type="nucleotide sequence ID" value="NZ_JAYFUH010000260.1"/>
</dbReference>
<dbReference type="Proteomes" id="UP001301653">
    <property type="component" value="Unassembled WGS sequence"/>
</dbReference>
<evidence type="ECO:0000256" key="1">
    <source>
        <dbReference type="SAM" id="MobiDB-lite"/>
    </source>
</evidence>
<feature type="region of interest" description="Disordered" evidence="1">
    <location>
        <begin position="85"/>
        <end position="114"/>
    </location>
</feature>
<evidence type="ECO:0000313" key="5">
    <source>
        <dbReference type="Proteomes" id="UP001301653"/>
    </source>
</evidence>
<gene>
    <name evidence="4" type="ORF">VA603_18970</name>
</gene>
<accession>A0ABU5V8E1</accession>
<evidence type="ECO:0000313" key="4">
    <source>
        <dbReference type="EMBL" id="MEA5669619.1"/>
    </source>
</evidence>
<protein>
    <submittedName>
        <fullName evidence="4">DUF4124 domain-containing protein</fullName>
    </submittedName>
</protein>
<feature type="compositionally biased region" description="Low complexity" evidence="1">
    <location>
        <begin position="55"/>
        <end position="66"/>
    </location>
</feature>
<name>A0ABU5V8E1_9GAMM</name>
<dbReference type="InterPro" id="IPR025392">
    <property type="entry name" value="DUF4124"/>
</dbReference>
<feature type="domain" description="DUF4124" evidence="3">
    <location>
        <begin position="10"/>
        <end position="65"/>
    </location>
</feature>
<comment type="caution">
    <text evidence="4">The sequence shown here is derived from an EMBL/GenBank/DDBJ whole genome shotgun (WGS) entry which is preliminary data.</text>
</comment>
<reference evidence="4 5" key="1">
    <citation type="submission" date="2023-12" db="EMBL/GenBank/DDBJ databases">
        <title>Stenotrophomonas guangdongensis sp. nov., isolated from wilted pepper plants (Capsicum annuum).</title>
        <authorList>
            <person name="Qiu M."/>
            <person name="Li Y."/>
            <person name="Liu Q."/>
            <person name="Zhang X."/>
            <person name="Huang Y."/>
            <person name="Guo R."/>
            <person name="Hu M."/>
            <person name="Zhou J."/>
            <person name="Zhou X."/>
        </authorList>
    </citation>
    <scope>NUCLEOTIDE SEQUENCE [LARGE SCALE GENOMIC DNA]</scope>
    <source>
        <strain evidence="4 5">MH1</strain>
    </source>
</reference>
<evidence type="ECO:0000256" key="2">
    <source>
        <dbReference type="SAM" id="SignalP"/>
    </source>
</evidence>
<feature type="compositionally biased region" description="Basic and acidic residues" evidence="1">
    <location>
        <begin position="94"/>
        <end position="110"/>
    </location>
</feature>
<feature type="signal peptide" evidence="2">
    <location>
        <begin position="1"/>
        <end position="20"/>
    </location>
</feature>
<feature type="region of interest" description="Disordered" evidence="1">
    <location>
        <begin position="33"/>
        <end position="66"/>
    </location>
</feature>
<evidence type="ECO:0000259" key="3">
    <source>
        <dbReference type="Pfam" id="PF13511"/>
    </source>
</evidence>
<proteinExistence type="predicted"/>
<keyword evidence="2" id="KW-0732">Signal</keyword>
<sequence>MPVLPRLCCLLLLASSAASAGQLYKWKDANGVTQYSERPPVGQKYETRQITQSGAPSVQAEPAAAAAPATVDNLQCASARHNLELLSKPNPVMRDTDGDGKPDQTLDDGQRQAQKRLAESMVATYCMPAASP</sequence>
<dbReference type="EMBL" id="JAYFUH010000260">
    <property type="protein sequence ID" value="MEA5669619.1"/>
    <property type="molecule type" value="Genomic_DNA"/>
</dbReference>
<feature type="chain" id="PRO_5046866289" evidence="2">
    <location>
        <begin position="21"/>
        <end position="132"/>
    </location>
</feature>
<dbReference type="Pfam" id="PF13511">
    <property type="entry name" value="DUF4124"/>
    <property type="match status" value="1"/>
</dbReference>